<evidence type="ECO:0000256" key="3">
    <source>
        <dbReference type="ARBA" id="ARBA00022729"/>
    </source>
</evidence>
<dbReference type="FunFam" id="2.60.40.60:FF:000232">
    <property type="entry name" value="Neural-cadherin"/>
    <property type="match status" value="1"/>
</dbReference>
<feature type="transmembrane region" description="Helical" evidence="13">
    <location>
        <begin position="2536"/>
        <end position="2556"/>
    </location>
</feature>
<dbReference type="Gene3D" id="2.60.40.60">
    <property type="entry name" value="Cadherins"/>
    <property type="match status" value="15"/>
</dbReference>
<dbReference type="GO" id="GO:0005509">
    <property type="term" value="F:calcium ion binding"/>
    <property type="evidence" value="ECO:0007669"/>
    <property type="project" value="UniProtKB-UniRule"/>
</dbReference>
<dbReference type="PROSITE" id="PS00022">
    <property type="entry name" value="EGF_1"/>
    <property type="match status" value="3"/>
</dbReference>
<dbReference type="GO" id="GO:0007156">
    <property type="term" value="P:homophilic cell adhesion via plasma membrane adhesion molecules"/>
    <property type="evidence" value="ECO:0007669"/>
    <property type="project" value="InterPro"/>
</dbReference>
<evidence type="ECO:0000256" key="12">
    <source>
        <dbReference type="PROSITE-ProRule" id="PRU00076"/>
    </source>
</evidence>
<feature type="domain" description="Cadherin" evidence="17">
    <location>
        <begin position="994"/>
        <end position="1108"/>
    </location>
</feature>
<keyword evidence="2 13" id="KW-0812">Transmembrane</keyword>
<dbReference type="Pfam" id="PF02210">
    <property type="entry name" value="Laminin_G_2"/>
    <property type="match status" value="2"/>
</dbReference>
<accession>A0A8C7X955</accession>
<evidence type="ECO:0000256" key="9">
    <source>
        <dbReference type="ARBA" id="ARBA00023157"/>
    </source>
</evidence>
<feature type="domain" description="Cadherin" evidence="17">
    <location>
        <begin position="1540"/>
        <end position="1644"/>
    </location>
</feature>
<dbReference type="SUPFAM" id="SSF49313">
    <property type="entry name" value="Cadherin-like"/>
    <property type="match status" value="15"/>
</dbReference>
<dbReference type="FunFam" id="2.60.120.200:FF:000040">
    <property type="entry name" value="neural-cadherin isoform X1"/>
    <property type="match status" value="1"/>
</dbReference>
<dbReference type="FunFam" id="2.60.40.60:FF:000136">
    <property type="entry name" value="Neural-cadherin"/>
    <property type="match status" value="1"/>
</dbReference>
<evidence type="ECO:0000313" key="18">
    <source>
        <dbReference type="Ensembl" id="ENSOSIP00000009916.1"/>
    </source>
</evidence>
<evidence type="ECO:0000256" key="8">
    <source>
        <dbReference type="ARBA" id="ARBA00023136"/>
    </source>
</evidence>
<evidence type="ECO:0000256" key="2">
    <source>
        <dbReference type="ARBA" id="ARBA00022692"/>
    </source>
</evidence>
<keyword evidence="19" id="KW-1185">Reference proteome</keyword>
<dbReference type="InterPro" id="IPR000742">
    <property type="entry name" value="EGF"/>
</dbReference>
<dbReference type="FunFam" id="2.60.40.60:FF:000230">
    <property type="entry name" value="Si:dkey-22o22.2"/>
    <property type="match status" value="1"/>
</dbReference>
<feature type="domain" description="Cadherin" evidence="17">
    <location>
        <begin position="415"/>
        <end position="515"/>
    </location>
</feature>
<dbReference type="FunFam" id="2.10.25.10:FF:000765">
    <property type="entry name" value="neural-cadherin-like isoform X2"/>
    <property type="match status" value="1"/>
</dbReference>
<feature type="chain" id="PRO_5034630208" description="Neural-cadherin-like" evidence="14">
    <location>
        <begin position="17"/>
        <end position="2653"/>
    </location>
</feature>
<dbReference type="SUPFAM" id="SSF49899">
    <property type="entry name" value="Concanavalin A-like lectins/glucanases"/>
    <property type="match status" value="2"/>
</dbReference>
<dbReference type="GeneTree" id="ENSGT00940000164020"/>
<dbReference type="SMART" id="SM00112">
    <property type="entry name" value="CA"/>
    <property type="match status" value="15"/>
</dbReference>
<dbReference type="FunFam" id="2.10.25.10:FF:000562">
    <property type="entry name" value="Neural-cadherin"/>
    <property type="match status" value="1"/>
</dbReference>
<feature type="domain" description="Cadherin" evidence="17">
    <location>
        <begin position="1109"/>
        <end position="1210"/>
    </location>
</feature>
<dbReference type="Gene3D" id="2.60.120.200">
    <property type="match status" value="2"/>
</dbReference>
<evidence type="ECO:0000256" key="14">
    <source>
        <dbReference type="SAM" id="SignalP"/>
    </source>
</evidence>
<reference evidence="18" key="1">
    <citation type="submission" date="2025-08" db="UniProtKB">
        <authorList>
            <consortium name="Ensembl"/>
        </authorList>
    </citation>
    <scope>IDENTIFICATION</scope>
</reference>
<dbReference type="Proteomes" id="UP000694383">
    <property type="component" value="Unplaced"/>
</dbReference>
<feature type="domain" description="Cadherin" evidence="17">
    <location>
        <begin position="1211"/>
        <end position="1317"/>
    </location>
</feature>
<keyword evidence="4" id="KW-0677">Repeat</keyword>
<dbReference type="PROSITE" id="PS00010">
    <property type="entry name" value="ASX_HYDROXYL"/>
    <property type="match status" value="1"/>
</dbReference>
<dbReference type="InterPro" id="IPR015919">
    <property type="entry name" value="Cadherin-like_sf"/>
</dbReference>
<feature type="domain" description="Cadherin" evidence="17">
    <location>
        <begin position="1320"/>
        <end position="1430"/>
    </location>
</feature>
<evidence type="ECO:0000259" key="17">
    <source>
        <dbReference type="PROSITE" id="PS50268"/>
    </source>
</evidence>
<dbReference type="PROSITE" id="PS00232">
    <property type="entry name" value="CADHERIN_1"/>
    <property type="match status" value="6"/>
</dbReference>
<feature type="domain" description="EGF-like" evidence="16">
    <location>
        <begin position="2483"/>
        <end position="2519"/>
    </location>
</feature>
<dbReference type="CDD" id="cd00110">
    <property type="entry name" value="LamG"/>
    <property type="match status" value="2"/>
</dbReference>
<dbReference type="FunFam" id="2.60.40.60:FF:000112">
    <property type="entry name" value="neural-cadherin isoform X1"/>
    <property type="match status" value="1"/>
</dbReference>
<keyword evidence="12" id="KW-0245">EGF-like domain</keyword>
<reference evidence="18" key="2">
    <citation type="submission" date="2025-09" db="UniProtKB">
        <authorList>
            <consortium name="Ensembl"/>
        </authorList>
    </citation>
    <scope>IDENTIFICATION</scope>
</reference>
<dbReference type="PANTHER" id="PTHR24026">
    <property type="entry name" value="FAT ATYPICAL CADHERIN-RELATED"/>
    <property type="match status" value="1"/>
</dbReference>
<keyword evidence="10" id="KW-0325">Glycoprotein</keyword>
<feature type="domain" description="Laminin G" evidence="15">
    <location>
        <begin position="2026"/>
        <end position="2228"/>
    </location>
</feature>
<dbReference type="FunFam" id="2.60.40.60:FF:000035">
    <property type="entry name" value="Protocadherin Fat 3"/>
    <property type="match status" value="1"/>
</dbReference>
<organism evidence="18 19">
    <name type="scientific">Oryzias sinensis</name>
    <name type="common">Chinese medaka</name>
    <dbReference type="NCBI Taxonomy" id="183150"/>
    <lineage>
        <taxon>Eukaryota</taxon>
        <taxon>Metazoa</taxon>
        <taxon>Chordata</taxon>
        <taxon>Craniata</taxon>
        <taxon>Vertebrata</taxon>
        <taxon>Euteleostomi</taxon>
        <taxon>Actinopterygii</taxon>
        <taxon>Neopterygii</taxon>
        <taxon>Teleostei</taxon>
        <taxon>Neoteleostei</taxon>
        <taxon>Acanthomorphata</taxon>
        <taxon>Ovalentaria</taxon>
        <taxon>Atherinomorphae</taxon>
        <taxon>Beloniformes</taxon>
        <taxon>Adrianichthyidae</taxon>
        <taxon>Oryziinae</taxon>
        <taxon>Oryzias</taxon>
    </lineage>
</organism>
<keyword evidence="9 12" id="KW-1015">Disulfide bond</keyword>
<dbReference type="CDD" id="cd00054">
    <property type="entry name" value="EGF_CA"/>
    <property type="match status" value="3"/>
</dbReference>
<comment type="caution">
    <text evidence="12">Lacks conserved residue(s) required for the propagation of feature annotation.</text>
</comment>
<feature type="domain" description="Cadherin" evidence="17">
    <location>
        <begin position="728"/>
        <end position="833"/>
    </location>
</feature>
<evidence type="ECO:0000256" key="10">
    <source>
        <dbReference type="ARBA" id="ARBA00023180"/>
    </source>
</evidence>
<feature type="domain" description="Cadherin" evidence="17">
    <location>
        <begin position="1437"/>
        <end position="1538"/>
    </location>
</feature>
<feature type="domain" description="Cadherin" evidence="17">
    <location>
        <begin position="618"/>
        <end position="724"/>
    </location>
</feature>
<dbReference type="SMART" id="SM00179">
    <property type="entry name" value="EGF_CA"/>
    <property type="match status" value="3"/>
</dbReference>
<keyword evidence="6" id="KW-0130">Cell adhesion</keyword>
<dbReference type="Pfam" id="PF00028">
    <property type="entry name" value="Cadherin"/>
    <property type="match status" value="11"/>
</dbReference>
<dbReference type="SMART" id="SM00181">
    <property type="entry name" value="EGF"/>
    <property type="match status" value="3"/>
</dbReference>
<keyword evidence="7 13" id="KW-1133">Transmembrane helix</keyword>
<dbReference type="PROSITE" id="PS50026">
    <property type="entry name" value="EGF_3"/>
    <property type="match status" value="3"/>
</dbReference>
<keyword evidence="3 14" id="KW-0732">Signal</keyword>
<dbReference type="InterPro" id="IPR000152">
    <property type="entry name" value="EGF-type_Asp/Asn_hydroxyl_site"/>
</dbReference>
<comment type="subcellular location">
    <subcellularLocation>
        <location evidence="1">Membrane</location>
        <topology evidence="1">Single-pass membrane protein</topology>
    </subcellularLocation>
</comment>
<dbReference type="FunFam" id="2.60.40.60:FF:000234">
    <property type="entry name" value="Si:dkey-22o22.2"/>
    <property type="match status" value="1"/>
</dbReference>
<feature type="signal peptide" evidence="14">
    <location>
        <begin position="1"/>
        <end position="16"/>
    </location>
</feature>
<evidence type="ECO:0000259" key="15">
    <source>
        <dbReference type="PROSITE" id="PS50025"/>
    </source>
</evidence>
<dbReference type="PROSITE" id="PS50268">
    <property type="entry name" value="CADHERIN_2"/>
    <property type="match status" value="15"/>
</dbReference>
<sequence>MIWGILLCCLVTPASGSLSEGRLPFFHGHVFENSPVASKVNGLSIPVRRVNAQKWCPASRMHFRLYGNGSEDFCAFAHHKRGNILLKTSRVLDRELRSEYRLSLGQCCRTCASESPVFEVASVKVDVLDTNDHQPTLLSASSIHISLDDTTALRSTGEVLLVDSILGRDSTIKVYVYARDHGWPPLTSRAVLMTVSPRRWETGRRRAPRALLDPGTVMTLNVSEDVGVGSVIVSLNPTRFQSAAYELIFPEPEGAAVSVGRDSGDITVTRRLDREAEPVVDSVTILHSPPGPDWYLNKVKLKITDVNDNVPEWNMKPYPYLAVVPPDAPMGTFVYQLQARDGDEGRSGEVEYFLSDGGDGCFAVDKKTGRVLTTGLLFQKDREYLLSVVALDGMGSHSEPAMLSVVAGARPPQFTNSSYSIYIPENTPEGQPFLVVSAISFQKLQISYSLLINPSSLFSIHQETGEISLTRTLDYESDQRRYLLMVRAREDPDSLSTATEVQVFITDENDCVPEFFQSIYSVDGVPETVTTATSLLQVLATDCDSGLNAELTYYTLSPDFSISPHGTIFPARRLDFERPNHLYEFVVMAVDGGDEPHSGTATVRVRMANVNDEAPEFSQPVYRTFVSEDAGPNTLVATVLAKDPDGDGITYSITAGNEEANFVIDSLKGLIRLRSSPLPKLQGLEYVLNVTATDDNASGGPHPLSSTARVIVGVDDVNNNKPVFEECLQYREQASVLENQPTGTFVLQVHAVDADEGANGKVKYGLMHRDSATPAFRIYPDTGVIVTARRFDRERQREYSITVTATDWAEEPLIGICQLTVQILDQNDNSPKHKLNSRKLIFLPFTAYITRDIIATDGGNRSSSVELAVTITNVKNQPPRWEKDSYSVIIPENTPRDTPIVTIKATSQLRDPRVTYNLEDGMVPETNMPVRFYLSPNREDGSASILVSEPLDYETTAFFSLQVRAQNVAAVPLAAFTRVYVNITDVNDNVPFFTSSIYEASVTEGAQVGTSVLQVSAHDKDLGLNGEITYSLLNDSSGDHRLFRIDPKYGVIFTEAVFDREARSSYLLEVQSEDGEESARPGKNKQPNTDTAYVRVFISDVNDNKPVFAQRLYEVGVDEDADVGLAVVTVSASDEDEGANTKLRYQITSGNKGGAFDIEPEVGTIFIAQPLDYEQQKRYKLLVLASDGKWEDYAAVVVTVVNKNDEAPVFSMSEYYGSVIEELDGSPVFVLQVTARDPDKDADQGAIRYSIHGQGAESHFMINDITGEMYAQRTMDREERAVWRFVVMATDEEGEGLTGFTDVIISVWDINDNSPTFLCAPDNCNTNVAENSPPGTFVMEMTAVDADDAAVGQNAILTYRITENAHSPNGAELFSIDSSTGSISVAADGLDRELADRHHLVIEAMDGGGMTGTATVTVAVTDINDHVPTFREEWCGASVPESTQQDAPLLELSAVDPDEGVHGQLSFSVVGGDVEQPFYMVSHRLEQRATLRLKRKLDFELPGEQRFNLTIRVEDSDFSSLINCVIQVEDENDNAPVFVPKTHQLSALPEDVSVGTSVVQVVATDSDSGPNGDIWYSILPQSDPYDQFTVSYAGVVAVAKPLDRETVAGYELVVMATDRGMPALTGSVTVHLPLLDLNDNGPELEAAYTPVLWENGPAPQVVWLNRSSTLLHVVDRDSPEHGPPFLLSLPSFYSADFHLQDHGNGSATLTTLRRFDRERQSEFHLPVIMIDSGIPPITATNTLTITIGDHNDNAHQAGEKDVYVHTLGKVYAPDPDDWDNKTYTLETSASKYFTLNKTSGELTIRQNTPAGSYWLKIGVSDGVWPDVVSGVRVHVRELEEKALLSSASLRITAREFIDANVEGRRRLEAFWDFLSEALSVSPGSINIFSVADRDEKTVDVHFYVLTDKGYLQAEKLHSVFQSLLRATVSQVQVDECSRSDCAASGGCSTQLSITDTPTLTDSGALSLVSVKVTTSASCGCAAREMTHRPCASYPTNPCLNGGTCVDTQNGYRCYCPPQLEGPSCQQTRLGFLGNGYAWFPPIRPCFDSHLSLEFMTEEDDGLLLYAGPLATLLPGDGEDYMAIELIGGTPSLKVNHGSGTLVLQLINNVGVADGRWHRLDVRSNSKVRLRFTLDRCSTAIVMETEGVDSWAMTEDRSSCEIRGCFPSLFRYLNGSHVLQLGGVSENISYEYPQLQFKHFNGCIRNLLVDSKLYDLGSPAESSNTSPGCGLIDDHCTNVGQLPPCGKRGRCHGERGSFSCLCETGFSGSRCDQGKPVELLLNEAFSQLRSETPPSQQTEPEQTFVQIGVRTRAASGVILSLMSQEQSEYICLEVVRGLLAVFYNLGDGDHNMTLPHLRLNDGEWHQVELDRFGREFTLRLDGGGGQQEITASPGQSQEILIDPTMVMLGNSFPSGHNRSFLGRWGSNHLKDCMKEAFVSMLFEWGGGGQRNKLEKIFTGNASYFHTTFSHFLRKGESPSGKVCIYTLCASRPCRHGTCVAHSPSRYSCLCSDGYRGRHCEVALAVFHDDDSLSLSSMFAISICVMAFLGSYVDYVLFYMWKHKGLKEGVYHVSAHHGEWEDIRENVLNYDEEGGGEQDQVTDMLPRKTCKFLQPCLESALQSHTPKHAHLHTDGIFNTLADEAGTKPLTFRSHG</sequence>
<evidence type="ECO:0000256" key="7">
    <source>
        <dbReference type="ARBA" id="ARBA00022989"/>
    </source>
</evidence>
<dbReference type="CDD" id="cd11304">
    <property type="entry name" value="Cadherin_repeat"/>
    <property type="match status" value="16"/>
</dbReference>
<dbReference type="FunFam" id="2.60.40.60:FF:000125">
    <property type="entry name" value="Neural-cadherin"/>
    <property type="match status" value="1"/>
</dbReference>
<dbReference type="Ensembl" id="ENSOSIT00000010551.1">
    <property type="protein sequence ID" value="ENSOSIP00000009916.1"/>
    <property type="gene ID" value="ENSOSIG00000006212.1"/>
</dbReference>
<feature type="domain" description="EGF-like" evidence="16">
    <location>
        <begin position="1986"/>
        <end position="2025"/>
    </location>
</feature>
<evidence type="ECO:0000256" key="4">
    <source>
        <dbReference type="ARBA" id="ARBA00022737"/>
    </source>
</evidence>
<evidence type="ECO:0000313" key="19">
    <source>
        <dbReference type="Proteomes" id="UP000694383"/>
    </source>
</evidence>
<dbReference type="SMART" id="SM00282">
    <property type="entry name" value="LamG"/>
    <property type="match status" value="2"/>
</dbReference>
<feature type="disulfide bond" evidence="12">
    <location>
        <begin position="2509"/>
        <end position="2518"/>
    </location>
</feature>
<name>A0A8C7X955_9TELE</name>
<feature type="disulfide bond" evidence="12">
    <location>
        <begin position="2487"/>
        <end position="2497"/>
    </location>
</feature>
<dbReference type="Gene3D" id="2.10.25.10">
    <property type="entry name" value="Laminin"/>
    <property type="match status" value="3"/>
</dbReference>
<dbReference type="InterPro" id="IPR013320">
    <property type="entry name" value="ConA-like_dom_sf"/>
</dbReference>
<feature type="domain" description="Cadherin" evidence="17">
    <location>
        <begin position="525"/>
        <end position="617"/>
    </location>
</feature>
<keyword evidence="5 11" id="KW-0106">Calcium</keyword>
<dbReference type="PRINTS" id="PR00205">
    <property type="entry name" value="CADHERIN"/>
</dbReference>
<feature type="domain" description="Cadherin" evidence="17">
    <location>
        <begin position="214"/>
        <end position="313"/>
    </location>
</feature>
<dbReference type="FunFam" id="2.60.40.60:FF:000299">
    <property type="entry name" value="Predicted protein"/>
    <property type="match status" value="1"/>
</dbReference>
<evidence type="ECO:0000256" key="13">
    <source>
        <dbReference type="SAM" id="Phobius"/>
    </source>
</evidence>
<feature type="domain" description="Laminin G" evidence="15">
    <location>
        <begin position="2276"/>
        <end position="2482"/>
    </location>
</feature>
<dbReference type="InterPro" id="IPR001881">
    <property type="entry name" value="EGF-like_Ca-bd_dom"/>
</dbReference>
<proteinExistence type="predicted"/>
<feature type="disulfide bond" evidence="12">
    <location>
        <begin position="2015"/>
        <end position="2024"/>
    </location>
</feature>
<dbReference type="FunFam" id="2.60.40.60:FF:000677">
    <property type="entry name" value="Uncharacterized protein"/>
    <property type="match status" value="1"/>
</dbReference>
<dbReference type="InterPro" id="IPR001791">
    <property type="entry name" value="Laminin_G"/>
</dbReference>
<dbReference type="Pfam" id="PF00008">
    <property type="entry name" value="EGF"/>
    <property type="match status" value="1"/>
</dbReference>
<feature type="disulfide bond" evidence="12">
    <location>
        <begin position="2261"/>
        <end position="2270"/>
    </location>
</feature>
<dbReference type="PROSITE" id="PS01186">
    <property type="entry name" value="EGF_2"/>
    <property type="match status" value="2"/>
</dbReference>
<feature type="domain" description="EGF-like" evidence="16">
    <location>
        <begin position="2231"/>
        <end position="2271"/>
    </location>
</feature>
<evidence type="ECO:0000256" key="5">
    <source>
        <dbReference type="ARBA" id="ARBA00022837"/>
    </source>
</evidence>
<dbReference type="PROSITE" id="PS50025">
    <property type="entry name" value="LAM_G_DOMAIN"/>
    <property type="match status" value="2"/>
</dbReference>
<dbReference type="FunFam" id="2.60.40.60:FF:000119">
    <property type="entry name" value="neural-cadherin isoform X1"/>
    <property type="match status" value="1"/>
</dbReference>
<dbReference type="GO" id="GO:0005886">
    <property type="term" value="C:plasma membrane"/>
    <property type="evidence" value="ECO:0007669"/>
    <property type="project" value="InterPro"/>
</dbReference>
<dbReference type="FunFam" id="2.60.40.60:FF:000033">
    <property type="entry name" value="FAT atypical cadherin 1"/>
    <property type="match status" value="1"/>
</dbReference>
<evidence type="ECO:0000259" key="16">
    <source>
        <dbReference type="PROSITE" id="PS50026"/>
    </source>
</evidence>
<feature type="domain" description="Cadherin" evidence="17">
    <location>
        <begin position="882"/>
        <end position="993"/>
    </location>
</feature>
<dbReference type="PANTHER" id="PTHR24026:SF118">
    <property type="entry name" value="DE-CADHERIN"/>
    <property type="match status" value="1"/>
</dbReference>
<protein>
    <recommendedName>
        <fullName evidence="20">Neural-cadherin-like</fullName>
    </recommendedName>
</protein>
<feature type="domain" description="Cadherin" evidence="17">
    <location>
        <begin position="316"/>
        <end position="414"/>
    </location>
</feature>
<dbReference type="GO" id="GO:0009653">
    <property type="term" value="P:anatomical structure morphogenesis"/>
    <property type="evidence" value="ECO:0007669"/>
    <property type="project" value="UniProtKB-ARBA"/>
</dbReference>
<dbReference type="SUPFAM" id="SSF57196">
    <property type="entry name" value="EGF/Laminin"/>
    <property type="match status" value="1"/>
</dbReference>
<evidence type="ECO:0008006" key="20">
    <source>
        <dbReference type="Google" id="ProtNLM"/>
    </source>
</evidence>
<evidence type="ECO:0000256" key="1">
    <source>
        <dbReference type="ARBA" id="ARBA00004167"/>
    </source>
</evidence>
<evidence type="ECO:0000256" key="6">
    <source>
        <dbReference type="ARBA" id="ARBA00022889"/>
    </source>
</evidence>
<evidence type="ECO:0000256" key="11">
    <source>
        <dbReference type="PROSITE-ProRule" id="PRU00043"/>
    </source>
</evidence>
<dbReference type="FunFam" id="2.60.40.60:FF:000405">
    <property type="entry name" value="Si:ch211-186j3.6"/>
    <property type="match status" value="1"/>
</dbReference>
<feature type="domain" description="Cadherin" evidence="17">
    <location>
        <begin position="1644"/>
        <end position="1763"/>
    </location>
</feature>
<dbReference type="InterPro" id="IPR002126">
    <property type="entry name" value="Cadherin-like_dom"/>
</dbReference>
<dbReference type="FunFam" id="2.60.40.60:FF:000157">
    <property type="entry name" value="Neural-cadherin"/>
    <property type="match status" value="1"/>
</dbReference>
<keyword evidence="8 13" id="KW-0472">Membrane</keyword>
<dbReference type="InterPro" id="IPR020894">
    <property type="entry name" value="Cadherin_CS"/>
</dbReference>
<feature type="domain" description="Cadherin" evidence="17">
    <location>
        <begin position="22"/>
        <end position="137"/>
    </location>
</feature>